<dbReference type="Proteomes" id="UP000827889">
    <property type="component" value="Chromosome 1"/>
</dbReference>
<sequence>MWALPVATSRCGILGKHWKNGVLPGDRPWGPREPLGGGDRGEGSRRLFEQETEAKKGFYTGDFTKRVIYNSNAALSNSVTADWRDSIFCSMGPEPPQPEELPEAFGIATHFMLFCGNPSNHTFKAALFQFYDASKIFGGEMLMEYSKHVTKPGSCPFELLSEALGHRSNQLMEMECGKRDLIMCNFCPPCPQPKLTLGVTKQSDKDFLTILLQDQIGGLQVLHENQRIHVPPILGAQVINIGDLLRPSSRPYGPIKELTSADNPPIYKETTLPNYTANYISKGVYGTYALPDFKL</sequence>
<keyword evidence="4" id="KW-0408">Iron</keyword>
<accession>A0ABM3HA74</accession>
<dbReference type="InterPro" id="IPR027443">
    <property type="entry name" value="IPNS-like_sf"/>
</dbReference>
<gene>
    <name evidence="8" type="primary">LOC125314670</name>
</gene>
<evidence type="ECO:0000256" key="1">
    <source>
        <dbReference type="ARBA" id="ARBA00008056"/>
    </source>
</evidence>
<evidence type="ECO:0000313" key="8">
    <source>
        <dbReference type="RefSeq" id="XP_048133488.1"/>
    </source>
</evidence>
<evidence type="ECO:0000256" key="2">
    <source>
        <dbReference type="ARBA" id="ARBA00022723"/>
    </source>
</evidence>
<dbReference type="RefSeq" id="XP_048133488.1">
    <property type="nucleotide sequence ID" value="XM_048277531.1"/>
</dbReference>
<proteinExistence type="inferred from homology"/>
<dbReference type="InterPro" id="IPR044861">
    <property type="entry name" value="IPNS-like_FE2OG_OXY"/>
</dbReference>
<evidence type="ECO:0000313" key="7">
    <source>
        <dbReference type="Proteomes" id="UP000827889"/>
    </source>
</evidence>
<dbReference type="PANTHER" id="PTHR10209:SF791">
    <property type="entry name" value="1-AMINOCYCLOPROPANE-1-CARBOXYLATE OXIDASE HOMOLOG 1"/>
    <property type="match status" value="1"/>
</dbReference>
<dbReference type="SUPFAM" id="SSF51197">
    <property type="entry name" value="Clavaminate synthase-like"/>
    <property type="match status" value="1"/>
</dbReference>
<evidence type="ECO:0000256" key="5">
    <source>
        <dbReference type="SAM" id="MobiDB-lite"/>
    </source>
</evidence>
<dbReference type="Pfam" id="PF03171">
    <property type="entry name" value="2OG-FeII_Oxy"/>
    <property type="match status" value="1"/>
</dbReference>
<keyword evidence="3" id="KW-0560">Oxidoreductase</keyword>
<dbReference type="Gene3D" id="2.60.120.330">
    <property type="entry name" value="B-lactam Antibiotic, Isopenicillin N Synthase, Chain"/>
    <property type="match status" value="1"/>
</dbReference>
<reference evidence="8" key="2">
    <citation type="submission" date="2025-08" db="UniProtKB">
        <authorList>
            <consortium name="RefSeq"/>
        </authorList>
    </citation>
    <scope>IDENTIFICATION</scope>
    <source>
        <tissue evidence="8">Leaf</tissue>
    </source>
</reference>
<keyword evidence="7" id="KW-1185">Reference proteome</keyword>
<dbReference type="PANTHER" id="PTHR10209">
    <property type="entry name" value="OXIDOREDUCTASE, 2OG-FE II OXYGENASE FAMILY PROTEIN"/>
    <property type="match status" value="1"/>
</dbReference>
<evidence type="ECO:0000259" key="6">
    <source>
        <dbReference type="Pfam" id="PF03171"/>
    </source>
</evidence>
<keyword evidence="2" id="KW-0479">Metal-binding</keyword>
<comment type="similarity">
    <text evidence="1">Belongs to the iron/ascorbate-dependent oxidoreductase family.</text>
</comment>
<name>A0ABM3HA74_9MYRT</name>
<protein>
    <submittedName>
        <fullName evidence="8">1-aminocyclopropane-1-carboxylate oxidase homolog 1-like</fullName>
    </submittedName>
</protein>
<dbReference type="GeneID" id="125314670"/>
<evidence type="ECO:0000256" key="3">
    <source>
        <dbReference type="ARBA" id="ARBA00023002"/>
    </source>
</evidence>
<evidence type="ECO:0000256" key="4">
    <source>
        <dbReference type="ARBA" id="ARBA00023004"/>
    </source>
</evidence>
<organism evidence="7 8">
    <name type="scientific">Rhodamnia argentea</name>
    <dbReference type="NCBI Taxonomy" id="178133"/>
    <lineage>
        <taxon>Eukaryota</taxon>
        <taxon>Viridiplantae</taxon>
        <taxon>Streptophyta</taxon>
        <taxon>Embryophyta</taxon>
        <taxon>Tracheophyta</taxon>
        <taxon>Spermatophyta</taxon>
        <taxon>Magnoliopsida</taxon>
        <taxon>eudicotyledons</taxon>
        <taxon>Gunneridae</taxon>
        <taxon>Pentapetalae</taxon>
        <taxon>rosids</taxon>
        <taxon>malvids</taxon>
        <taxon>Myrtales</taxon>
        <taxon>Myrtaceae</taxon>
        <taxon>Myrtoideae</taxon>
        <taxon>Myrteae</taxon>
        <taxon>Australasian group</taxon>
        <taxon>Rhodamnia</taxon>
    </lineage>
</organism>
<reference evidence="7" key="1">
    <citation type="submission" date="2025-05" db="UniProtKB">
        <authorList>
            <consortium name="RefSeq"/>
        </authorList>
    </citation>
    <scope>NUCLEOTIDE SEQUENCE [LARGE SCALE GENOMIC DNA]</scope>
</reference>
<feature type="domain" description="Isopenicillin N synthase-like Fe(2+) 2OG dioxygenase" evidence="6">
    <location>
        <begin position="181"/>
        <end position="245"/>
    </location>
</feature>
<feature type="region of interest" description="Disordered" evidence="5">
    <location>
        <begin position="23"/>
        <end position="45"/>
    </location>
</feature>